<dbReference type="Proteomes" id="UP000218160">
    <property type="component" value="Chromosome 1"/>
</dbReference>
<keyword evidence="3" id="KW-1185">Reference proteome</keyword>
<evidence type="ECO:0000313" key="3">
    <source>
        <dbReference type="Proteomes" id="UP000218160"/>
    </source>
</evidence>
<feature type="domain" description="Transposase DDE" evidence="1">
    <location>
        <begin position="3"/>
        <end position="41"/>
    </location>
</feature>
<dbReference type="InterPro" id="IPR025668">
    <property type="entry name" value="Tnp_DDE_dom"/>
</dbReference>
<name>A0A291B6M5_9GAMM</name>
<evidence type="ECO:0000313" key="2">
    <source>
        <dbReference type="EMBL" id="ATF08650.1"/>
    </source>
</evidence>
<dbReference type="Pfam" id="PF13737">
    <property type="entry name" value="DDE_Tnp_1_5"/>
    <property type="match status" value="1"/>
</dbReference>
<dbReference type="EMBL" id="CP020660">
    <property type="protein sequence ID" value="ATF08650.1"/>
    <property type="molecule type" value="Genomic_DNA"/>
</dbReference>
<organism evidence="2 3">
    <name type="scientific">Candidatus Enterovibrio altilux</name>
    <dbReference type="NCBI Taxonomy" id="1927128"/>
    <lineage>
        <taxon>Bacteria</taxon>
        <taxon>Pseudomonadati</taxon>
        <taxon>Pseudomonadota</taxon>
        <taxon>Gammaproteobacteria</taxon>
        <taxon>Vibrionales</taxon>
        <taxon>Vibrionaceae</taxon>
        <taxon>Enterovibrio</taxon>
    </lineage>
</organism>
<evidence type="ECO:0000259" key="1">
    <source>
        <dbReference type="Pfam" id="PF13737"/>
    </source>
</evidence>
<accession>A0A291B6M5</accession>
<dbReference type="KEGG" id="elux:BTN50_0106"/>
<proteinExistence type="predicted"/>
<protein>
    <submittedName>
        <fullName evidence="2">Mobile element protein</fullName>
    </submittedName>
</protein>
<reference evidence="3" key="1">
    <citation type="submission" date="2017-04" db="EMBL/GenBank/DDBJ databases">
        <title>Genome evolution of the luminous symbionts of deep sea anglerfish.</title>
        <authorList>
            <person name="Hendry T.A."/>
        </authorList>
    </citation>
    <scope>NUCLEOTIDE SEQUENCE [LARGE SCALE GENOMIC DNA]</scope>
</reference>
<gene>
    <name evidence="2" type="ORF">BTN50_0106</name>
</gene>
<dbReference type="AlphaFoldDB" id="A0A291B6M5"/>
<sequence>MINLQGFINFVFKLTHLPLSCPPYSDISKRDKMINVAFRTKIQKIIQH</sequence>